<evidence type="ECO:0000313" key="2">
    <source>
        <dbReference type="EMBL" id="GAT45316.1"/>
    </source>
</evidence>
<feature type="region of interest" description="Disordered" evidence="1">
    <location>
        <begin position="405"/>
        <end position="425"/>
    </location>
</feature>
<feature type="compositionally biased region" description="Acidic residues" evidence="1">
    <location>
        <begin position="492"/>
        <end position="553"/>
    </location>
</feature>
<dbReference type="EMBL" id="DF841072">
    <property type="protein sequence ID" value="GAT45316.1"/>
    <property type="molecule type" value="Genomic_DNA"/>
</dbReference>
<proteinExistence type="predicted"/>
<sequence length="603" mass="68418">MSTQPPLAPLLSEPFQRADPPRPRAAITTVGEQESRLRQRMVVEDSTTVPSGKGIIFGNLRLGDSLYGVVGTTSGDLLASTSGPTLQTVFSDQLYTIFLPKAPQYHGRFDIIAAPRQPQRRLPSLFPEMVRNGDTWKLGPQAQEKWLKLESHLSLIGQALFKNLSEKDSPLSELQLPPPPHRSGYTEVYYNQDACKKALTSSREAFLEQAAALTMLLLLHRAKHLVTDQGAYWTTLLGLLRRETSLSLPDIQSILEHSNITGWSHPRQGAILRVPFAPQRTKLRAVAEQLINCVGWFQLPIPIYIAYGSLAPLLTGIPSHLRLSHTFYPASDEIAFLRGAPGIAFSAWRKDPKQILLHPDAPTWSLSQLDENDFVPQPPEEFTQQLVGETYAEFVARRREINAGLAEHETEGQRDKRQTRERKELKRGLPTRSTRVFVWERRGQQQIRVLIEYDAYPRHWVRYHESRCFYDSFHHEWDLCHLEVEFLETSADEDAGAGDDDEIEVDDDEIEVDDDEIEVDDDEIEVDEEDSESMPEEAGGSEDEDDDEEENESESLLMRGPASLGPSFVFPYCSLKFSVFDELEQQMGIVIPMSQRQHFSQEV</sequence>
<accession>A0ABQ0L2E2</accession>
<evidence type="ECO:0000313" key="3">
    <source>
        <dbReference type="Proteomes" id="UP000815677"/>
    </source>
</evidence>
<dbReference type="Proteomes" id="UP000815677">
    <property type="component" value="Unassembled WGS sequence"/>
</dbReference>
<gene>
    <name evidence="2" type="ORF">MCHLO_02902</name>
</gene>
<reference evidence="2" key="1">
    <citation type="submission" date="2014-09" db="EMBL/GenBank/DDBJ databases">
        <title>Genome sequence of the luminous mushroom Mycena chlorophos for searching fungal bioluminescence genes.</title>
        <authorList>
            <person name="Tanaka Y."/>
            <person name="Kasuga D."/>
            <person name="Oba Y."/>
            <person name="Hase S."/>
            <person name="Sato K."/>
            <person name="Oba Y."/>
            <person name="Sakakibara Y."/>
        </authorList>
    </citation>
    <scope>NUCLEOTIDE SEQUENCE</scope>
</reference>
<organism evidence="2 3">
    <name type="scientific">Mycena chlorophos</name>
    <name type="common">Agaric fungus</name>
    <name type="synonym">Agaricus chlorophos</name>
    <dbReference type="NCBI Taxonomy" id="658473"/>
    <lineage>
        <taxon>Eukaryota</taxon>
        <taxon>Fungi</taxon>
        <taxon>Dikarya</taxon>
        <taxon>Basidiomycota</taxon>
        <taxon>Agaricomycotina</taxon>
        <taxon>Agaricomycetes</taxon>
        <taxon>Agaricomycetidae</taxon>
        <taxon>Agaricales</taxon>
        <taxon>Marasmiineae</taxon>
        <taxon>Mycenaceae</taxon>
        <taxon>Mycena</taxon>
    </lineage>
</organism>
<protein>
    <submittedName>
        <fullName evidence="2">Uncharacterized protein</fullName>
    </submittedName>
</protein>
<name>A0ABQ0L2E2_MYCCL</name>
<evidence type="ECO:0000256" key="1">
    <source>
        <dbReference type="SAM" id="MobiDB-lite"/>
    </source>
</evidence>
<feature type="region of interest" description="Disordered" evidence="1">
    <location>
        <begin position="1"/>
        <end position="22"/>
    </location>
</feature>
<feature type="region of interest" description="Disordered" evidence="1">
    <location>
        <begin position="492"/>
        <end position="560"/>
    </location>
</feature>
<keyword evidence="3" id="KW-1185">Reference proteome</keyword>